<dbReference type="GO" id="GO:0036396">
    <property type="term" value="C:RNA N6-methyladenosine methyltransferase complex"/>
    <property type="evidence" value="ECO:0007669"/>
    <property type="project" value="TreeGrafter"/>
</dbReference>
<evidence type="ECO:0000256" key="4">
    <source>
        <dbReference type="ARBA" id="ARBA00049757"/>
    </source>
</evidence>
<dbReference type="STRING" id="60517.A0A0R3WBJ9"/>
<keyword evidence="7" id="KW-1185">Reference proteome</keyword>
<comment type="subcellular location">
    <subcellularLocation>
        <location evidence="1">Nucleus</location>
    </subcellularLocation>
</comment>
<dbReference type="GO" id="GO:0003729">
    <property type="term" value="F:mRNA binding"/>
    <property type="evidence" value="ECO:0007669"/>
    <property type="project" value="TreeGrafter"/>
</dbReference>
<name>A0A0R3WBJ9_TAEAS</name>
<reference evidence="8" key="1">
    <citation type="submission" date="2017-02" db="UniProtKB">
        <authorList>
            <consortium name="WormBaseParasite"/>
        </authorList>
    </citation>
    <scope>IDENTIFICATION</scope>
</reference>
<dbReference type="PANTHER" id="PTHR13107:SF0">
    <property type="entry name" value="N6-ADENOSINE-METHYLTRANSFERASE NON-CATALYTIC SUBUNIT"/>
    <property type="match status" value="1"/>
</dbReference>
<dbReference type="PANTHER" id="PTHR13107">
    <property type="entry name" value="N6-ADENOSINE-METHYLTRANSFERASE NON-CATALYTIC SUBUNIT"/>
    <property type="match status" value="1"/>
</dbReference>
<comment type="similarity">
    <text evidence="5">Belongs to the MT-A70-like family.</text>
</comment>
<evidence type="ECO:0000313" key="6">
    <source>
        <dbReference type="EMBL" id="VDK39428.1"/>
    </source>
</evidence>
<dbReference type="InterPro" id="IPR007757">
    <property type="entry name" value="MT-A70-like"/>
</dbReference>
<dbReference type="WBParaSite" id="TASK_0000802101-mRNA-1">
    <property type="protein sequence ID" value="TASK_0000802101-mRNA-1"/>
    <property type="gene ID" value="TASK_0000802101"/>
</dbReference>
<evidence type="ECO:0000256" key="2">
    <source>
        <dbReference type="ARBA" id="ARBA00023242"/>
    </source>
</evidence>
<dbReference type="EMBL" id="UYRS01018716">
    <property type="protein sequence ID" value="VDK39428.1"/>
    <property type="molecule type" value="Genomic_DNA"/>
</dbReference>
<evidence type="ECO:0000256" key="3">
    <source>
        <dbReference type="ARBA" id="ARBA00032942"/>
    </source>
</evidence>
<proteinExistence type="inferred from homology"/>
<evidence type="ECO:0000313" key="8">
    <source>
        <dbReference type="WBParaSite" id="TASK_0000802101-mRNA-1"/>
    </source>
</evidence>
<dbReference type="PROSITE" id="PS51592">
    <property type="entry name" value="SAM_MTA70L_2"/>
    <property type="match status" value="1"/>
</dbReference>
<evidence type="ECO:0000256" key="5">
    <source>
        <dbReference type="PROSITE-ProRule" id="PRU00489"/>
    </source>
</evidence>
<dbReference type="GO" id="GO:0005634">
    <property type="term" value="C:nucleus"/>
    <property type="evidence" value="ECO:0007669"/>
    <property type="project" value="UniProtKB-SubCell"/>
</dbReference>
<sequence>MFPPPGFVILPEKKHQSKGLLYDLYEDPFKWSLIKSVGLYGLGIFGFFVVKSSIETPLESLMAKTTYLSPSDSLDCYRLRLANRRRRQTQVRQLILKHLAGDSSVLSNCVQQGDSFEETLYQCALLKALKDRLKYKPVGTGSFDEAAMKKSLILPTLRSIQASRLSNSILRLLYQGLDGLPLSHGYILSEGRLVRRGGESHASCFSTSSSDPSRNPDSREGLYLSTSTFLKGTQSANPHNDYCQHFVDTGKRPQNFIRDTGLRNRFEEYPKLRELIRLKDELIQSRVTPPMYLRVDLRNFNLQELNSVFDVILVEPPLDRSWSWQEIEALEIEKIAAPRSFIWIWCGSGEGLDGARKCLKKWGFRRCEDICWIKTNKTRPCHEQLEPGAVLQRTKEHCLMGIHGTVRRSVDGDFIHANLDIDLIISEAKAPGTYGDRDKPTEIFHIIEHFCLGRRRLHLFGRDSTLRAGWLTVGSELSASNFDAQVYTSYFAREPNGHLVGSSDEIERLRPKSPPPQAAAWHSGVATTVGQQAARTVLSQPSVTPSLLGKPTGCRLQQTLPRTLSHPRAIGAVEQTALLNLLSLSAQNCLTHPLLSSLVGQPSHPEGGVSAENLASLQTALLLRHPSQGLPLQIAPTPSCLGDGDKMTLAMQMFAAAASSLQPGDLRNPTGPPVSSAFK</sequence>
<dbReference type="OrthoDB" id="14833at2759"/>
<evidence type="ECO:0000313" key="7">
    <source>
        <dbReference type="Proteomes" id="UP000282613"/>
    </source>
</evidence>
<reference evidence="6 7" key="2">
    <citation type="submission" date="2018-11" db="EMBL/GenBank/DDBJ databases">
        <authorList>
            <consortium name="Pathogen Informatics"/>
        </authorList>
    </citation>
    <scope>NUCLEOTIDE SEQUENCE [LARGE SCALE GENOMIC DNA]</scope>
</reference>
<dbReference type="PROSITE" id="PS51143">
    <property type="entry name" value="MT_A70"/>
    <property type="match status" value="1"/>
</dbReference>
<dbReference type="AlphaFoldDB" id="A0A0R3WBJ9"/>
<keyword evidence="2" id="KW-0539">Nucleus</keyword>
<dbReference type="SUPFAM" id="SSF53335">
    <property type="entry name" value="S-adenosyl-L-methionine-dependent methyltransferases"/>
    <property type="match status" value="1"/>
</dbReference>
<dbReference type="InterPro" id="IPR029063">
    <property type="entry name" value="SAM-dependent_MTases_sf"/>
</dbReference>
<organism evidence="8">
    <name type="scientific">Taenia asiatica</name>
    <name type="common">Asian tapeworm</name>
    <dbReference type="NCBI Taxonomy" id="60517"/>
    <lineage>
        <taxon>Eukaryota</taxon>
        <taxon>Metazoa</taxon>
        <taxon>Spiralia</taxon>
        <taxon>Lophotrochozoa</taxon>
        <taxon>Platyhelminthes</taxon>
        <taxon>Cestoda</taxon>
        <taxon>Eucestoda</taxon>
        <taxon>Cyclophyllidea</taxon>
        <taxon>Taeniidae</taxon>
        <taxon>Taenia</taxon>
    </lineage>
</organism>
<evidence type="ECO:0000256" key="1">
    <source>
        <dbReference type="ARBA" id="ARBA00004123"/>
    </source>
</evidence>
<dbReference type="Proteomes" id="UP000282613">
    <property type="component" value="Unassembled WGS sequence"/>
</dbReference>
<protein>
    <recommendedName>
        <fullName evidence="4">N(6)-adenosine-methyltransferase non-catalytic subunit METTL14</fullName>
    </recommendedName>
    <alternativeName>
        <fullName evidence="3">Methyltransferase-like protein 14</fullName>
    </alternativeName>
</protein>
<gene>
    <name evidence="6" type="ORF">TASK_LOCUS8022</name>
</gene>
<dbReference type="InterPro" id="IPR045123">
    <property type="entry name" value="METTL14-like"/>
</dbReference>
<accession>A0A0R3WBJ9</accession>
<dbReference type="Pfam" id="PF05063">
    <property type="entry name" value="MT-A70"/>
    <property type="match status" value="1"/>
</dbReference>